<feature type="transmembrane region" description="Helical" evidence="9">
    <location>
        <begin position="313"/>
        <end position="336"/>
    </location>
</feature>
<dbReference type="PROSITE" id="PS50850">
    <property type="entry name" value="MFS"/>
    <property type="match status" value="1"/>
</dbReference>
<comment type="subcellular location">
    <subcellularLocation>
        <location evidence="1">Cell membrane</location>
        <topology evidence="1">Multi-pass membrane protein</topology>
    </subcellularLocation>
</comment>
<feature type="transmembrane region" description="Helical" evidence="9">
    <location>
        <begin position="348"/>
        <end position="367"/>
    </location>
</feature>
<keyword evidence="6 9" id="KW-0472">Membrane</keyword>
<dbReference type="InterPro" id="IPR011701">
    <property type="entry name" value="MFS"/>
</dbReference>
<dbReference type="InterPro" id="IPR020846">
    <property type="entry name" value="MFS_dom"/>
</dbReference>
<evidence type="ECO:0000256" key="3">
    <source>
        <dbReference type="ARBA" id="ARBA00022475"/>
    </source>
</evidence>
<sequence length="500" mass="51388">MPPARGQGTAKGSPAGNASVTQKPANTTWTLILASIGSFIAALDVVVVSTALPTLQSHLHASLSDLEWTINGYNLAFACLMLTGAALGDRFGRRRVYAGGLVVFSAASVGAALSGNVGTLITFRALEGLGGAAVLPLTLALISDAFPVEKRGAAIGIWGGVTGMGVSCGPLVGGALIQGASWQWIFWINVPIGLAVAALTMSKVRESYGPRPQLDLVGLVLIVAGMFGLTWAPVRAPSIGWGNAEVITSLLVGAAFVGAFLAWERRAPHAMVPLHYFRIREFTTANFVIFFQFMSLIGTLFMLTQLLQVGMGYGALGAGVRILVWAGTPVVIAPAAGLLADKIGNKPFMVLGLFMQGTGLIWLAAVTKAGVGFPTLVGPLVWSGVGTAMCFPTVANAVTSAVPVEDTGVAAGTNNALRELGGVFGVAILSAVFAHNHGAYTSHAAFIHGFKPAIYVAAVMCALGWIWALAAPSKSAVAVTRAAVHQQKPAFAASATGEAG</sequence>
<reference evidence="11 12" key="1">
    <citation type="submission" date="2021-01" db="EMBL/GenBank/DDBJ databases">
        <title>Streptomyces acididurans sp. nov., isolated from a peat swamp forest soil.</title>
        <authorList>
            <person name="Chantavorakit T."/>
            <person name="Duangmal K."/>
        </authorList>
    </citation>
    <scope>NUCLEOTIDE SEQUENCE [LARGE SCALE GENOMIC DNA]</scope>
    <source>
        <strain evidence="11 12">KK5PA1</strain>
    </source>
</reference>
<dbReference type="InterPro" id="IPR036259">
    <property type="entry name" value="MFS_trans_sf"/>
</dbReference>
<dbReference type="PANTHER" id="PTHR42718">
    <property type="entry name" value="MAJOR FACILITATOR SUPERFAMILY MULTIDRUG TRANSPORTER MFSC"/>
    <property type="match status" value="1"/>
</dbReference>
<feature type="transmembrane region" description="Helical" evidence="9">
    <location>
        <begin position="214"/>
        <end position="234"/>
    </location>
</feature>
<keyword evidence="7" id="KW-0046">Antibiotic resistance</keyword>
<protein>
    <submittedName>
        <fullName evidence="11">MFS transporter</fullName>
    </submittedName>
</protein>
<evidence type="ECO:0000256" key="1">
    <source>
        <dbReference type="ARBA" id="ARBA00004651"/>
    </source>
</evidence>
<dbReference type="Gene3D" id="1.20.1250.20">
    <property type="entry name" value="MFS general substrate transporter like domains"/>
    <property type="match status" value="1"/>
</dbReference>
<evidence type="ECO:0000313" key="12">
    <source>
        <dbReference type="Proteomes" id="UP000749040"/>
    </source>
</evidence>
<evidence type="ECO:0000256" key="8">
    <source>
        <dbReference type="SAM" id="MobiDB-lite"/>
    </source>
</evidence>
<evidence type="ECO:0000259" key="10">
    <source>
        <dbReference type="PROSITE" id="PS50850"/>
    </source>
</evidence>
<keyword evidence="2" id="KW-0813">Transport</keyword>
<feature type="transmembrane region" description="Helical" evidence="9">
    <location>
        <begin position="284"/>
        <end position="307"/>
    </location>
</feature>
<feature type="region of interest" description="Disordered" evidence="8">
    <location>
        <begin position="1"/>
        <end position="21"/>
    </location>
</feature>
<dbReference type="CDD" id="cd17321">
    <property type="entry name" value="MFS_MMR_MDR_like"/>
    <property type="match status" value="1"/>
</dbReference>
<keyword evidence="4 9" id="KW-0812">Transmembrane</keyword>
<feature type="transmembrane region" description="Helical" evidence="9">
    <location>
        <begin position="453"/>
        <end position="471"/>
    </location>
</feature>
<dbReference type="Gene3D" id="1.20.1720.10">
    <property type="entry name" value="Multidrug resistance protein D"/>
    <property type="match status" value="1"/>
</dbReference>
<feature type="transmembrane region" description="Helical" evidence="9">
    <location>
        <begin position="96"/>
        <end position="115"/>
    </location>
</feature>
<keyword evidence="3" id="KW-1003">Cell membrane</keyword>
<feature type="transmembrane region" description="Helical" evidence="9">
    <location>
        <begin position="416"/>
        <end position="433"/>
    </location>
</feature>
<feature type="transmembrane region" description="Helical" evidence="9">
    <location>
        <begin position="121"/>
        <end position="142"/>
    </location>
</feature>
<organism evidence="11 12">
    <name type="scientific">Actinacidiphila acididurans</name>
    <dbReference type="NCBI Taxonomy" id="2784346"/>
    <lineage>
        <taxon>Bacteria</taxon>
        <taxon>Bacillati</taxon>
        <taxon>Actinomycetota</taxon>
        <taxon>Actinomycetes</taxon>
        <taxon>Kitasatosporales</taxon>
        <taxon>Streptomycetaceae</taxon>
        <taxon>Actinacidiphila</taxon>
    </lineage>
</organism>
<feature type="domain" description="Major facilitator superfamily (MFS) profile" evidence="10">
    <location>
        <begin position="30"/>
        <end position="476"/>
    </location>
</feature>
<evidence type="ECO:0000256" key="7">
    <source>
        <dbReference type="ARBA" id="ARBA00023251"/>
    </source>
</evidence>
<feature type="transmembrane region" description="Helical" evidence="9">
    <location>
        <begin position="154"/>
        <end position="178"/>
    </location>
</feature>
<feature type="transmembrane region" description="Helical" evidence="9">
    <location>
        <begin position="246"/>
        <end position="263"/>
    </location>
</feature>
<feature type="transmembrane region" description="Helical" evidence="9">
    <location>
        <begin position="379"/>
        <end position="404"/>
    </location>
</feature>
<dbReference type="PRINTS" id="PR01036">
    <property type="entry name" value="TCRTETB"/>
</dbReference>
<feature type="transmembrane region" description="Helical" evidence="9">
    <location>
        <begin position="184"/>
        <end position="202"/>
    </location>
</feature>
<accession>A0ABS2U0Q1</accession>
<evidence type="ECO:0000256" key="6">
    <source>
        <dbReference type="ARBA" id="ARBA00023136"/>
    </source>
</evidence>
<keyword evidence="5 9" id="KW-1133">Transmembrane helix</keyword>
<evidence type="ECO:0000256" key="2">
    <source>
        <dbReference type="ARBA" id="ARBA00022448"/>
    </source>
</evidence>
<dbReference type="Proteomes" id="UP000749040">
    <property type="component" value="Unassembled WGS sequence"/>
</dbReference>
<dbReference type="EMBL" id="JADKYB010000019">
    <property type="protein sequence ID" value="MBM9508612.1"/>
    <property type="molecule type" value="Genomic_DNA"/>
</dbReference>
<evidence type="ECO:0000256" key="4">
    <source>
        <dbReference type="ARBA" id="ARBA00022692"/>
    </source>
</evidence>
<evidence type="ECO:0000256" key="5">
    <source>
        <dbReference type="ARBA" id="ARBA00022989"/>
    </source>
</evidence>
<evidence type="ECO:0000256" key="9">
    <source>
        <dbReference type="SAM" id="Phobius"/>
    </source>
</evidence>
<proteinExistence type="predicted"/>
<name>A0ABS2U0Q1_9ACTN</name>
<dbReference type="SUPFAM" id="SSF103473">
    <property type="entry name" value="MFS general substrate transporter"/>
    <property type="match status" value="1"/>
</dbReference>
<feature type="transmembrane region" description="Helical" evidence="9">
    <location>
        <begin position="72"/>
        <end position="89"/>
    </location>
</feature>
<keyword evidence="12" id="KW-1185">Reference proteome</keyword>
<dbReference type="InterPro" id="IPR004638">
    <property type="entry name" value="EmrB-like"/>
</dbReference>
<dbReference type="Pfam" id="PF07690">
    <property type="entry name" value="MFS_1"/>
    <property type="match status" value="1"/>
</dbReference>
<dbReference type="PANTHER" id="PTHR42718:SF42">
    <property type="entry name" value="EXPORT PROTEIN"/>
    <property type="match status" value="1"/>
</dbReference>
<dbReference type="NCBIfam" id="TIGR00711">
    <property type="entry name" value="efflux_EmrB"/>
    <property type="match status" value="1"/>
</dbReference>
<comment type="caution">
    <text evidence="11">The sequence shown here is derived from an EMBL/GenBank/DDBJ whole genome shotgun (WGS) entry which is preliminary data.</text>
</comment>
<gene>
    <name evidence="11" type="ORF">ITX44_29475</name>
</gene>
<feature type="transmembrane region" description="Helical" evidence="9">
    <location>
        <begin position="31"/>
        <end position="52"/>
    </location>
</feature>
<evidence type="ECO:0000313" key="11">
    <source>
        <dbReference type="EMBL" id="MBM9508612.1"/>
    </source>
</evidence>